<protein>
    <submittedName>
        <fullName evidence="1">Uncharacterized protein</fullName>
    </submittedName>
</protein>
<evidence type="ECO:0000313" key="1">
    <source>
        <dbReference type="EMBL" id="QDL32971.1"/>
    </source>
</evidence>
<reference evidence="1 2" key="1">
    <citation type="submission" date="2018-11" db="EMBL/GenBank/DDBJ databases">
        <title>The first complete genome of Serratia liquefaciens isolated from metalophyte plant revel distinctness adaptive mechanisms in an extreme habitat.</title>
        <authorList>
            <person name="Caneschi W.L."/>
            <person name="Sanchez A.B."/>
            <person name="Felestrino E.B."/>
            <person name="Assis R.A.B."/>
            <person name="Lemes C.G.C."/>
            <person name="Cordeiro I.F."/>
            <person name="Fonseca N.P."/>
            <person name="Villa M."/>
            <person name="Vieira I.T."/>
            <person name="Moraes L.A."/>
            <person name="Kamino L.H.Y."/>
            <person name="do Carmo F."/>
            <person name="Garcia C.M."/>
            <person name="Almeida N.F."/>
            <person name="Silva R.S."/>
            <person name="Ferro J.A."/>
            <person name="Ferro M.I.T."/>
            <person name="Varani A.M."/>
            <person name="Ferreira R.M."/>
            <person name="dos Santos V.L."/>
            <person name="Silva U.C."/>
            <person name="Setubal J.C."/>
            <person name="Moreira L.M."/>
        </authorList>
    </citation>
    <scope>NUCLEOTIDE SEQUENCE [LARGE SCALE GENOMIC DNA]</scope>
    <source>
        <strain evidence="1 2">FG3</strain>
    </source>
</reference>
<dbReference type="NCBIfam" id="NF038232">
    <property type="entry name" value="STM3845_fam"/>
    <property type="match status" value="1"/>
</dbReference>
<dbReference type="EMBL" id="CP033893">
    <property type="protein sequence ID" value="QDL32971.1"/>
    <property type="molecule type" value="Genomic_DNA"/>
</dbReference>
<dbReference type="Proteomes" id="UP000317572">
    <property type="component" value="Chromosome"/>
</dbReference>
<dbReference type="InterPro" id="IPR049725">
    <property type="entry name" value="STM3845-like"/>
</dbReference>
<organism evidence="1 2">
    <name type="scientific">Serratia liquefaciens</name>
    <dbReference type="NCBI Taxonomy" id="614"/>
    <lineage>
        <taxon>Bacteria</taxon>
        <taxon>Pseudomonadati</taxon>
        <taxon>Pseudomonadota</taxon>
        <taxon>Gammaproteobacteria</taxon>
        <taxon>Enterobacterales</taxon>
        <taxon>Yersiniaceae</taxon>
        <taxon>Serratia</taxon>
    </lineage>
</organism>
<proteinExistence type="predicted"/>
<dbReference type="AlphaFoldDB" id="A0A515CXT5"/>
<accession>A0A515CXT5</accession>
<evidence type="ECO:0000313" key="2">
    <source>
        <dbReference type="Proteomes" id="UP000317572"/>
    </source>
</evidence>
<sequence>MKKKFTDEQQQQLIGHLTKKGFYQGVNIKLSIFLCGGDVANHQSWRHQFSQFLAKASNVDVFYPEDLFDDLLAGQGQHSLLSLENILAEAVDVIILFPESPGSFTELGAFSNNENLRKKLICIQDSKFKSKRSFINYGPIRLLRELNSNSVLRCSIGELTELCESSLDVAKKTPLYRKLMRSIGRVLKDNKVQKDIGNILYAERFLLPCIYLLDGVNFRTLCELAFKALKQDEVLSKIIVRSAVSRLINQRKILQMTEGYQVTTLGADYVRSVFDRKILDRLRLEIMNFENRRRSTFNYDKIPYAHP</sequence>
<gene>
    <name evidence="1" type="ORF">EGO53_14695</name>
</gene>
<dbReference type="RefSeq" id="WP_142815577.1">
    <property type="nucleotide sequence ID" value="NZ_CP033893.1"/>
</dbReference>
<name>A0A515CXT5_SERLI</name>